<evidence type="ECO:0000313" key="6">
    <source>
        <dbReference type="Proteomes" id="UP000226192"/>
    </source>
</evidence>
<keyword evidence="6" id="KW-1185">Reference proteome</keyword>
<evidence type="ECO:0000259" key="4">
    <source>
        <dbReference type="Pfam" id="PF22784"/>
    </source>
</evidence>
<dbReference type="Proteomes" id="UP000226192">
    <property type="component" value="Unassembled WGS sequence"/>
</dbReference>
<feature type="domain" description="Swiss Army Knife protein DSP-PTPase phosphatase" evidence="4">
    <location>
        <begin position="84"/>
        <end position="184"/>
    </location>
</feature>
<dbReference type="STRING" id="1399860.A0A2C5YJ05"/>
<dbReference type="InterPro" id="IPR057023">
    <property type="entry name" value="PTP-SAK"/>
</dbReference>
<feature type="chain" id="PRO_5012699670" description="Swiss Army Knife protein DSP-PTPase phosphatase domain-containing protein" evidence="3">
    <location>
        <begin position="18"/>
        <end position="929"/>
    </location>
</feature>
<feature type="region of interest" description="Disordered" evidence="2">
    <location>
        <begin position="671"/>
        <end position="690"/>
    </location>
</feature>
<protein>
    <recommendedName>
        <fullName evidence="4">Swiss Army Knife protein DSP-PTPase phosphatase domain-containing protein</fullName>
    </recommendedName>
</protein>
<sequence length="929" mass="104147">MFVAVLMMLLFAERASGSNTSVTLYKRINDFPEVPPARDCFPGSNLRGHGFKHFEWISNIHMAPTDRLARSGAPHYECNDSDQELTDESIQFLKEKDIDNIISVNFEANSPAIKDKLRANGIQYTPLPVKDMASPSLEQIMQAYLAFRSATRGATLVWCGFGHGRSGVIVTAFEMLRAAELQLHHYFNDVDYRKRHIESARQIRTLEKLQDFLIPSYVGLQAGKVKPHADDTQATVKELAAAEEKSSSQLRTVQTELQDVISSLHDLDAALDIQWHLDRVWLDKSLELLSKTQLTEPPSPQALMDSFNDVQDEIGTLIGEQASITDFSYYIPTAADSIKELMRKLKVAARLSLARSKSQKGVTPGQTDLTAQIYAIEDYRKKVHDMFDMLHSQVQKIRTAVEISLKESKGPLRIQALNSDLLKKKNTIDGYASKGMSADAITFYAALQQCEEIANDALETAWTMAKEINDDEELSIQDFSGARRILHEIRIKFAELMAFQAKKYTSNYIKLQWQKEPGSNIDAQQEAHDLQDMAAQIIKPATEIGAYLQDRITTANIISNIFAFAKKNTGSQMIEHDARVGVTTTGTLWLQNKETAKEALHHELDSLMEEISVMKGPTSVLITVASLALQDAQFAQAVFLNVDEAQMDVITWRKEAIREVIDAMDKQLQNEKEQKQELERKEQTEAEGQRLVGDRDKNWKIELAVEIGLAALAAVPKLTTPISEAILWARQAIRIVRFLRNEMRGTVQVAEDLTTEANQVSTQLTDTLKEWKLAAPAATREWAKSKTPAQVIQGLVELKNSGVKPTKPIDELIEELEAIDVPVTVPGNEEDDGHIEKLLEKLESIRVPIGIPKQTRLPELAHLRAPRDYQALRQALRWAASIPHHSSDVEFKKLIEEAAAYLPTDCDIKRTSKAFAIVGQIRRDAVAAA</sequence>
<accession>A0A2C5YJ05</accession>
<dbReference type="InterPro" id="IPR029021">
    <property type="entry name" value="Prot-tyrosine_phosphatase-like"/>
</dbReference>
<dbReference type="Pfam" id="PF22784">
    <property type="entry name" value="PTP-SAK"/>
    <property type="match status" value="1"/>
</dbReference>
<dbReference type="GO" id="GO:0016791">
    <property type="term" value="F:phosphatase activity"/>
    <property type="evidence" value="ECO:0007669"/>
    <property type="project" value="UniProtKB-ARBA"/>
</dbReference>
<dbReference type="EMBL" id="NJET01000004">
    <property type="protein sequence ID" value="PHH66881.1"/>
    <property type="molecule type" value="Genomic_DNA"/>
</dbReference>
<keyword evidence="1" id="KW-0378">Hydrolase</keyword>
<name>A0A2C5YJ05_9HYPO</name>
<proteinExistence type="predicted"/>
<dbReference type="OrthoDB" id="432447at2759"/>
<comment type="caution">
    <text evidence="5">The sequence shown here is derived from an EMBL/GenBank/DDBJ whole genome shotgun (WGS) entry which is preliminary data.</text>
</comment>
<gene>
    <name evidence="5" type="ORF">CDD81_5233</name>
</gene>
<evidence type="ECO:0000313" key="5">
    <source>
        <dbReference type="EMBL" id="PHH66881.1"/>
    </source>
</evidence>
<evidence type="ECO:0000256" key="1">
    <source>
        <dbReference type="ARBA" id="ARBA00022801"/>
    </source>
</evidence>
<feature type="signal peptide" evidence="3">
    <location>
        <begin position="1"/>
        <end position="17"/>
    </location>
</feature>
<dbReference type="Gene3D" id="3.90.190.10">
    <property type="entry name" value="Protein tyrosine phosphatase superfamily"/>
    <property type="match status" value="1"/>
</dbReference>
<organism evidence="5 6">
    <name type="scientific">Ophiocordyceps australis</name>
    <dbReference type="NCBI Taxonomy" id="1399860"/>
    <lineage>
        <taxon>Eukaryota</taxon>
        <taxon>Fungi</taxon>
        <taxon>Dikarya</taxon>
        <taxon>Ascomycota</taxon>
        <taxon>Pezizomycotina</taxon>
        <taxon>Sordariomycetes</taxon>
        <taxon>Hypocreomycetidae</taxon>
        <taxon>Hypocreales</taxon>
        <taxon>Ophiocordycipitaceae</taxon>
        <taxon>Ophiocordyceps</taxon>
    </lineage>
</organism>
<evidence type="ECO:0000256" key="2">
    <source>
        <dbReference type="SAM" id="MobiDB-lite"/>
    </source>
</evidence>
<dbReference type="AlphaFoldDB" id="A0A2C5YJ05"/>
<keyword evidence="3" id="KW-0732">Signal</keyword>
<dbReference type="SUPFAM" id="SSF52799">
    <property type="entry name" value="(Phosphotyrosine protein) phosphatases II"/>
    <property type="match status" value="1"/>
</dbReference>
<evidence type="ECO:0000256" key="3">
    <source>
        <dbReference type="SAM" id="SignalP"/>
    </source>
</evidence>
<reference evidence="5 6" key="1">
    <citation type="submission" date="2017-06" db="EMBL/GenBank/DDBJ databases">
        <title>Ant-infecting Ophiocordyceps genomes reveal a high diversity of potential behavioral manipulation genes and a possible major role for enterotoxins.</title>
        <authorList>
            <person name="De Bekker C."/>
            <person name="Evans H.C."/>
            <person name="Brachmann A."/>
            <person name="Hughes D.P."/>
        </authorList>
    </citation>
    <scope>NUCLEOTIDE SEQUENCE [LARGE SCALE GENOMIC DNA]</scope>
    <source>
        <strain evidence="5 6">Map64</strain>
    </source>
</reference>